<gene>
    <name evidence="2" type="ORF">MNBD_GAMMA26-1662</name>
</gene>
<dbReference type="Gene3D" id="3.40.50.150">
    <property type="entry name" value="Vaccinia Virus protein VP39"/>
    <property type="match status" value="1"/>
</dbReference>
<dbReference type="InterPro" id="IPR013216">
    <property type="entry name" value="Methyltransf_11"/>
</dbReference>
<protein>
    <submittedName>
        <fullName evidence="2">FIG005121: SAM-dependent methyltransferase</fullName>
        <ecNumber evidence="2">2.1.1.-</ecNumber>
    </submittedName>
</protein>
<dbReference type="SUPFAM" id="SSF53335">
    <property type="entry name" value="S-adenosyl-L-methionine-dependent methyltransferases"/>
    <property type="match status" value="1"/>
</dbReference>
<dbReference type="InterPro" id="IPR029063">
    <property type="entry name" value="SAM-dependent_MTases_sf"/>
</dbReference>
<organism evidence="2">
    <name type="scientific">hydrothermal vent metagenome</name>
    <dbReference type="NCBI Taxonomy" id="652676"/>
    <lineage>
        <taxon>unclassified sequences</taxon>
        <taxon>metagenomes</taxon>
        <taxon>ecological metagenomes</taxon>
    </lineage>
</organism>
<dbReference type="EC" id="2.1.1.-" evidence="2"/>
<keyword evidence="2" id="KW-0489">Methyltransferase</keyword>
<sequence>MLQGNQNGKVYHSQICRQLLTPFSEEGMLPVHMKKESTCVGQFGNQQHLRDWFHSTPGQALLAQEQDCIEQLLSDLFGHYLIQLGFCDSALDLSGVGRFRSHVVLDTCAKAVGASILGDAAQMPVATDCVDVVLMPHTLDFSSDPHQVLREAERVLIPEGRLILLGFNPWSLWGLWHLAHRRSGAVPWCGQFLAQRRIHDWLSLLGFDVEKSRHFMFRPPLKRHGMMGRLEAMERLGQRYWPLLSGVYVIQAVKRVSTLTLVGVDWKARARILGGQVVEPTTRQSNE</sequence>
<evidence type="ECO:0000313" key="2">
    <source>
        <dbReference type="EMBL" id="VAX07973.1"/>
    </source>
</evidence>
<dbReference type="EMBL" id="UOFX01000034">
    <property type="protein sequence ID" value="VAX07973.1"/>
    <property type="molecule type" value="Genomic_DNA"/>
</dbReference>
<proteinExistence type="predicted"/>
<dbReference type="GO" id="GO:0032259">
    <property type="term" value="P:methylation"/>
    <property type="evidence" value="ECO:0007669"/>
    <property type="project" value="UniProtKB-KW"/>
</dbReference>
<accession>A0A3B1B7T3</accession>
<keyword evidence="2" id="KW-0808">Transferase</keyword>
<dbReference type="Pfam" id="PF08241">
    <property type="entry name" value="Methyltransf_11"/>
    <property type="match status" value="1"/>
</dbReference>
<evidence type="ECO:0000259" key="1">
    <source>
        <dbReference type="Pfam" id="PF08241"/>
    </source>
</evidence>
<reference evidence="2" key="1">
    <citation type="submission" date="2018-06" db="EMBL/GenBank/DDBJ databases">
        <authorList>
            <person name="Zhirakovskaya E."/>
        </authorList>
    </citation>
    <scope>NUCLEOTIDE SEQUENCE</scope>
</reference>
<name>A0A3B1B7T3_9ZZZZ</name>
<feature type="domain" description="Methyltransferase type 11" evidence="1">
    <location>
        <begin position="112"/>
        <end position="164"/>
    </location>
</feature>
<dbReference type="GO" id="GO:0008757">
    <property type="term" value="F:S-adenosylmethionine-dependent methyltransferase activity"/>
    <property type="evidence" value="ECO:0007669"/>
    <property type="project" value="InterPro"/>
</dbReference>
<dbReference type="AlphaFoldDB" id="A0A3B1B7T3"/>